<evidence type="ECO:0000313" key="1">
    <source>
        <dbReference type="EMBL" id="CAC5386651.1"/>
    </source>
</evidence>
<accession>A0A6J8BTP3</accession>
<dbReference type="Proteomes" id="UP000507470">
    <property type="component" value="Unassembled WGS sequence"/>
</dbReference>
<reference evidence="1 2" key="1">
    <citation type="submission" date="2020-06" db="EMBL/GenBank/DDBJ databases">
        <authorList>
            <person name="Li R."/>
            <person name="Bekaert M."/>
        </authorList>
    </citation>
    <scope>NUCLEOTIDE SEQUENCE [LARGE SCALE GENOMIC DNA]</scope>
    <source>
        <strain evidence="2">wild</strain>
    </source>
</reference>
<name>A0A6J8BTP3_MYTCO</name>
<gene>
    <name evidence="1" type="ORF">MCOR_22061</name>
</gene>
<dbReference type="EMBL" id="CACVKT020003887">
    <property type="protein sequence ID" value="CAC5386651.1"/>
    <property type="molecule type" value="Genomic_DNA"/>
</dbReference>
<sequence>MDKLPKFLLSAIRSACEEFGTITYSVHGDNEKARISIMFSKSDNKQVKRKSGAALRRDNKRLREYNESNNNIQVICSDTLDDINAENEYEIKSINNDKPSMECENEPVCASGYTSKQCGDNIEQSTVNIDSDLPNRFIDVHINQLDPSIDTM</sequence>
<protein>
    <submittedName>
        <fullName evidence="1">Uncharacterized protein</fullName>
    </submittedName>
</protein>
<dbReference type="AlphaFoldDB" id="A0A6J8BTP3"/>
<proteinExistence type="predicted"/>
<evidence type="ECO:0000313" key="2">
    <source>
        <dbReference type="Proteomes" id="UP000507470"/>
    </source>
</evidence>
<organism evidence="1 2">
    <name type="scientific">Mytilus coruscus</name>
    <name type="common">Sea mussel</name>
    <dbReference type="NCBI Taxonomy" id="42192"/>
    <lineage>
        <taxon>Eukaryota</taxon>
        <taxon>Metazoa</taxon>
        <taxon>Spiralia</taxon>
        <taxon>Lophotrochozoa</taxon>
        <taxon>Mollusca</taxon>
        <taxon>Bivalvia</taxon>
        <taxon>Autobranchia</taxon>
        <taxon>Pteriomorphia</taxon>
        <taxon>Mytilida</taxon>
        <taxon>Mytiloidea</taxon>
        <taxon>Mytilidae</taxon>
        <taxon>Mytilinae</taxon>
        <taxon>Mytilus</taxon>
    </lineage>
</organism>
<dbReference type="OrthoDB" id="6070643at2759"/>
<keyword evidence="2" id="KW-1185">Reference proteome</keyword>